<reference evidence="2 3" key="1">
    <citation type="submission" date="2016-09" db="EMBL/GenBank/DDBJ databases">
        <title>Extensive genetic diversity and differential bi-allelic expression allows diatom success in the polar Southern Ocean.</title>
        <authorList>
            <consortium name="DOE Joint Genome Institute"/>
            <person name="Mock T."/>
            <person name="Otillar R.P."/>
            <person name="Strauss J."/>
            <person name="Dupont C."/>
            <person name="Frickenhaus S."/>
            <person name="Maumus F."/>
            <person name="Mcmullan M."/>
            <person name="Sanges R."/>
            <person name="Schmutz J."/>
            <person name="Toseland A."/>
            <person name="Valas R."/>
            <person name="Veluchamy A."/>
            <person name="Ward B.J."/>
            <person name="Allen A."/>
            <person name="Barry K."/>
            <person name="Falciatore A."/>
            <person name="Ferrante M."/>
            <person name="Fortunato A.E."/>
            <person name="Gloeckner G."/>
            <person name="Gruber A."/>
            <person name="Hipkin R."/>
            <person name="Janech M."/>
            <person name="Kroth P."/>
            <person name="Leese F."/>
            <person name="Lindquist E."/>
            <person name="Lyon B.R."/>
            <person name="Martin J."/>
            <person name="Mayer C."/>
            <person name="Parker M."/>
            <person name="Quesneville H."/>
            <person name="Raymond J."/>
            <person name="Uhlig C."/>
            <person name="Valentin K.U."/>
            <person name="Worden A.Z."/>
            <person name="Armbrust E.V."/>
            <person name="Bowler C."/>
            <person name="Green B."/>
            <person name="Moulton V."/>
            <person name="Van Oosterhout C."/>
            <person name="Grigoriev I."/>
        </authorList>
    </citation>
    <scope>NUCLEOTIDE SEQUENCE [LARGE SCALE GENOMIC DNA]</scope>
    <source>
        <strain evidence="2 3">CCMP1102</strain>
    </source>
</reference>
<feature type="compositionally biased region" description="Low complexity" evidence="1">
    <location>
        <begin position="1"/>
        <end position="11"/>
    </location>
</feature>
<dbReference type="AlphaFoldDB" id="A0A1E7FGL1"/>
<name>A0A1E7FGL1_9STRA</name>
<proteinExistence type="predicted"/>
<dbReference type="OrthoDB" id="47812at2759"/>
<feature type="region of interest" description="Disordered" evidence="1">
    <location>
        <begin position="1"/>
        <end position="34"/>
    </location>
</feature>
<protein>
    <submittedName>
        <fullName evidence="2">Uncharacterized protein</fullName>
    </submittedName>
</protein>
<dbReference type="Proteomes" id="UP000095751">
    <property type="component" value="Unassembled WGS sequence"/>
</dbReference>
<feature type="compositionally biased region" description="Low complexity" evidence="1">
    <location>
        <begin position="21"/>
        <end position="32"/>
    </location>
</feature>
<gene>
    <name evidence="2" type="ORF">FRACYDRAFT_237705</name>
</gene>
<dbReference type="EMBL" id="KV784357">
    <property type="protein sequence ID" value="OEU17296.1"/>
    <property type="molecule type" value="Genomic_DNA"/>
</dbReference>
<evidence type="ECO:0000256" key="1">
    <source>
        <dbReference type="SAM" id="MobiDB-lite"/>
    </source>
</evidence>
<dbReference type="KEGG" id="fcy:FRACYDRAFT_237705"/>
<sequence>MRQQQQQQQQRQRQRRRQGKRNSNSNSNSNSNVANKTNSTVQLILIIVSLLDLVDNHRVSSFSSSSIVSSNSISIYYNSHFSLLFANKDNNDNDTIEWDADSNHKIQKVGRLASYSDNWLLDFHNWDQSGKQTITNSLSVWNEEIRNEQQNIVEWQDSFQRNNLADFTPPMSNGLNCLMVGDREGEGEGDGVNRVKLPWENEPEAKITSLRTSTAGVETVITFECDDENCNEVFDSSNDNNTNDDLISKGSITSSMIANCGTNGATVRTELIVSNTKITTTTKATTDSTTTTSSTTTNSDKIRVQDPNKQRAAVYDCIVDQGLLDKVLILENNHEAVRELLEEAAIAIREYGIYVLVTKGLLTTETRTLLEDCGDKVGMEWEFELDGISNDLEVVSVARRFCTGEMPKVGRLSRYQP</sequence>
<evidence type="ECO:0000313" key="2">
    <source>
        <dbReference type="EMBL" id="OEU17296.1"/>
    </source>
</evidence>
<dbReference type="InParanoid" id="A0A1E7FGL1"/>
<organism evidence="2 3">
    <name type="scientific">Fragilariopsis cylindrus CCMP1102</name>
    <dbReference type="NCBI Taxonomy" id="635003"/>
    <lineage>
        <taxon>Eukaryota</taxon>
        <taxon>Sar</taxon>
        <taxon>Stramenopiles</taxon>
        <taxon>Ochrophyta</taxon>
        <taxon>Bacillariophyta</taxon>
        <taxon>Bacillariophyceae</taxon>
        <taxon>Bacillariophycidae</taxon>
        <taxon>Bacillariales</taxon>
        <taxon>Bacillariaceae</taxon>
        <taxon>Fragilariopsis</taxon>
    </lineage>
</organism>
<evidence type="ECO:0000313" key="3">
    <source>
        <dbReference type="Proteomes" id="UP000095751"/>
    </source>
</evidence>
<keyword evidence="3" id="KW-1185">Reference proteome</keyword>
<accession>A0A1E7FGL1</accession>